<evidence type="ECO:0000256" key="2">
    <source>
        <dbReference type="ARBA" id="ARBA00022741"/>
    </source>
</evidence>
<dbReference type="RefSeq" id="WP_094206520.1">
    <property type="nucleotide sequence ID" value="NZ_NDYC01000049.1"/>
</dbReference>
<feature type="domain" description="ABC transporter" evidence="4">
    <location>
        <begin position="9"/>
        <end position="236"/>
    </location>
</feature>
<dbReference type="GO" id="GO:0005524">
    <property type="term" value="F:ATP binding"/>
    <property type="evidence" value="ECO:0007669"/>
    <property type="project" value="UniProtKB-KW"/>
</dbReference>
<keyword evidence="3" id="KW-0067">ATP-binding</keyword>
<evidence type="ECO:0000256" key="3">
    <source>
        <dbReference type="ARBA" id="ARBA00022840"/>
    </source>
</evidence>
<proteinExistence type="predicted"/>
<dbReference type="SMART" id="SM00382">
    <property type="entry name" value="AAA"/>
    <property type="match status" value="1"/>
</dbReference>
<keyword evidence="1" id="KW-0813">Transport</keyword>
<comment type="caution">
    <text evidence="5">The sequence shown here is derived from an EMBL/GenBank/DDBJ whole genome shotgun (WGS) entry which is preliminary data.</text>
</comment>
<evidence type="ECO:0000259" key="4">
    <source>
        <dbReference type="PROSITE" id="PS50893"/>
    </source>
</evidence>
<evidence type="ECO:0000256" key="1">
    <source>
        <dbReference type="ARBA" id="ARBA00022448"/>
    </source>
</evidence>
<dbReference type="InterPro" id="IPR051782">
    <property type="entry name" value="ABC_Transporter_VariousFunc"/>
</dbReference>
<dbReference type="EMBL" id="NDYC01000049">
    <property type="protein sequence ID" value="OXZ26369.1"/>
    <property type="molecule type" value="Genomic_DNA"/>
</dbReference>
<evidence type="ECO:0000313" key="6">
    <source>
        <dbReference type="Proteomes" id="UP000215413"/>
    </source>
</evidence>
<sequence length="303" mass="34236">MSRESDIVLEVSNLSKKFENRVVIKDASFSIKKNKIVGLIGKNGAGKTTLMKMLVGFLKPTSGSIVMNRKIIKFGDSNPQIGYLTDVPVYYEFMTAYEYLRMCASLKNIDKLSIVDEVQKLLNLVNLEYCKDKKIKGYSRGMKQRLGVAQCLIGNPSLVICDEPMSALDPKGREEVINIFNKLKSDSSILLSTHILDDIDRLCDEVVVVDKGIAKSIESSKRLSLSSKNKLLEIVFNKQYFVEKSELFLKDNNILYKLKGNTISILELDSDITKKIYHFFATNDESIYPNSIKILDATIDDIF</sequence>
<dbReference type="Gene3D" id="3.40.50.300">
    <property type="entry name" value="P-loop containing nucleotide triphosphate hydrolases"/>
    <property type="match status" value="1"/>
</dbReference>
<dbReference type="Pfam" id="PF00005">
    <property type="entry name" value="ABC_tran"/>
    <property type="match status" value="1"/>
</dbReference>
<dbReference type="PANTHER" id="PTHR42939">
    <property type="entry name" value="ABC TRANSPORTER ATP-BINDING PROTEIN ALBC-RELATED"/>
    <property type="match status" value="1"/>
</dbReference>
<accession>A0A233V1V3</accession>
<reference evidence="6" key="1">
    <citation type="submission" date="2017-04" db="EMBL/GenBank/DDBJ databases">
        <title>Finegoldia magna isolated from orthopedic joint implant-associated infections.</title>
        <authorList>
            <person name="Bjorklund S."/>
            <person name="Bruggemann H."/>
            <person name="Jensen A."/>
            <person name="Hellmark B."/>
            <person name="Soderquist B."/>
        </authorList>
    </citation>
    <scope>NUCLEOTIDE SEQUENCE [LARGE SCALE GENOMIC DNA]</scope>
    <source>
        <strain evidence="6">CCUG 54800</strain>
    </source>
</reference>
<evidence type="ECO:0000313" key="5">
    <source>
        <dbReference type="EMBL" id="OXZ26369.1"/>
    </source>
</evidence>
<dbReference type="SUPFAM" id="SSF52540">
    <property type="entry name" value="P-loop containing nucleoside triphosphate hydrolases"/>
    <property type="match status" value="1"/>
</dbReference>
<organism evidence="5 6">
    <name type="scientific">Finegoldia magna</name>
    <name type="common">Peptostreptococcus magnus</name>
    <dbReference type="NCBI Taxonomy" id="1260"/>
    <lineage>
        <taxon>Bacteria</taxon>
        <taxon>Bacillati</taxon>
        <taxon>Bacillota</taxon>
        <taxon>Tissierellia</taxon>
        <taxon>Tissierellales</taxon>
        <taxon>Peptoniphilaceae</taxon>
        <taxon>Finegoldia</taxon>
    </lineage>
</organism>
<keyword evidence="2" id="KW-0547">Nucleotide-binding</keyword>
<dbReference type="InterPro" id="IPR003439">
    <property type="entry name" value="ABC_transporter-like_ATP-bd"/>
</dbReference>
<dbReference type="CDD" id="cd03230">
    <property type="entry name" value="ABC_DR_subfamily_A"/>
    <property type="match status" value="1"/>
</dbReference>
<dbReference type="Proteomes" id="UP000215413">
    <property type="component" value="Unassembled WGS sequence"/>
</dbReference>
<dbReference type="PANTHER" id="PTHR42939:SF1">
    <property type="entry name" value="ABC TRANSPORTER ATP-BINDING PROTEIN ALBC-RELATED"/>
    <property type="match status" value="1"/>
</dbReference>
<dbReference type="InterPro" id="IPR027417">
    <property type="entry name" value="P-loop_NTPase"/>
</dbReference>
<protein>
    <recommendedName>
        <fullName evidence="4">ABC transporter domain-containing protein</fullName>
    </recommendedName>
</protein>
<gene>
    <name evidence="5" type="ORF">B9N49_09540</name>
</gene>
<dbReference type="InterPro" id="IPR003593">
    <property type="entry name" value="AAA+_ATPase"/>
</dbReference>
<dbReference type="AlphaFoldDB" id="A0A233V1V3"/>
<name>A0A233V1V3_FINMA</name>
<dbReference type="GO" id="GO:0016887">
    <property type="term" value="F:ATP hydrolysis activity"/>
    <property type="evidence" value="ECO:0007669"/>
    <property type="project" value="InterPro"/>
</dbReference>
<dbReference type="PROSITE" id="PS50893">
    <property type="entry name" value="ABC_TRANSPORTER_2"/>
    <property type="match status" value="1"/>
</dbReference>